<protein>
    <submittedName>
        <fullName evidence="1">Uncharacterized protein</fullName>
    </submittedName>
</protein>
<sequence length="339" mass="36801">MNASRTPPARPVSGTLMDLQDTLVAIRSGAYLSIAADEALLRRLPPGNWLAGSIPYFMAQDGGETSRQKLFVTELPTHAGTPQLRWYDAASLHRVALDAPAHGLTVLIVPAFSDVHSRFAREAPAFEDMYMKPLVGWIAGVHLDDLGQAAPVVANGQTLVFSHDKALAVHIPLPESIYPRIDILNLFQPGGGDAIRFPSTGFSAQECFVNGQLMNLAQYLAQKGIDTRLPLVADYSGAMINVSFKAVDAAAGRVDFYAPVFDDVEYRIAEPVPDYARSFAQSLPGDALGARWSCNCILNYLYGGLEGQRTGPITGPMTFGEIAYQLLNQTMVYVNLEKL</sequence>
<evidence type="ECO:0000313" key="2">
    <source>
        <dbReference type="Proteomes" id="UP000293912"/>
    </source>
</evidence>
<dbReference type="KEGG" id="hpse:HPF_01185"/>
<dbReference type="EMBL" id="CP037867">
    <property type="protein sequence ID" value="QBM26272.1"/>
    <property type="molecule type" value="Genomic_DNA"/>
</dbReference>
<gene>
    <name evidence="1" type="ORF">HPF_01185</name>
</gene>
<organism evidence="1 2">
    <name type="scientific">Hydrogenophaga pseudoflava</name>
    <name type="common">Pseudomonas carboxydoflava</name>
    <dbReference type="NCBI Taxonomy" id="47421"/>
    <lineage>
        <taxon>Bacteria</taxon>
        <taxon>Pseudomonadati</taxon>
        <taxon>Pseudomonadota</taxon>
        <taxon>Betaproteobacteria</taxon>
        <taxon>Burkholderiales</taxon>
        <taxon>Comamonadaceae</taxon>
        <taxon>Hydrogenophaga</taxon>
    </lineage>
</organism>
<dbReference type="InterPro" id="IPR054249">
    <property type="entry name" value="DUF6976"/>
</dbReference>
<evidence type="ECO:0000313" key="1">
    <source>
        <dbReference type="EMBL" id="QBM26272.1"/>
    </source>
</evidence>
<dbReference type="Proteomes" id="UP000293912">
    <property type="component" value="Chromosome"/>
</dbReference>
<keyword evidence="2" id="KW-1185">Reference proteome</keyword>
<dbReference type="RefSeq" id="WP_133155512.1">
    <property type="nucleotide sequence ID" value="NZ_CP037867.1"/>
</dbReference>
<name>A0A4P6WR64_HYDPS</name>
<dbReference type="AlphaFoldDB" id="A0A4P6WR64"/>
<reference evidence="1 2" key="1">
    <citation type="submission" date="2019-03" db="EMBL/GenBank/DDBJ databases">
        <authorList>
            <person name="Sebastian G."/>
            <person name="Baumann P."/>
            <person name="Ruckert C."/>
            <person name="Kalinowski J."/>
            <person name="Nebel B."/>
            <person name="Takors R."/>
            <person name="Blombach B."/>
        </authorList>
    </citation>
    <scope>NUCLEOTIDE SEQUENCE [LARGE SCALE GENOMIC DNA]</scope>
    <source>
        <strain evidence="1 2">DSM 1084</strain>
    </source>
</reference>
<dbReference type="Pfam" id="PF22396">
    <property type="entry name" value="DUF6976"/>
    <property type="match status" value="1"/>
</dbReference>
<proteinExistence type="predicted"/>
<accession>A0A4P6WR64</accession>